<dbReference type="InterPro" id="IPR036322">
    <property type="entry name" value="WD40_repeat_dom_sf"/>
</dbReference>
<keyword evidence="4" id="KW-0812">Transmembrane</keyword>
<evidence type="ECO:0000256" key="4">
    <source>
        <dbReference type="SAM" id="Phobius"/>
    </source>
</evidence>
<feature type="transmembrane region" description="Helical" evidence="4">
    <location>
        <begin position="869"/>
        <end position="888"/>
    </location>
</feature>
<dbReference type="AlphaFoldDB" id="A0A8J3ZFG0"/>
<keyword evidence="1 3" id="KW-0853">WD repeat</keyword>
<feature type="repeat" description="WD" evidence="3">
    <location>
        <begin position="219"/>
        <end position="263"/>
    </location>
</feature>
<dbReference type="Pfam" id="PF00400">
    <property type="entry name" value="WD40"/>
    <property type="match status" value="9"/>
</dbReference>
<feature type="repeat" description="WD" evidence="3">
    <location>
        <begin position="174"/>
        <end position="217"/>
    </location>
</feature>
<evidence type="ECO:0000256" key="1">
    <source>
        <dbReference type="ARBA" id="ARBA00022574"/>
    </source>
</evidence>
<feature type="repeat" description="WD" evidence="3">
    <location>
        <begin position="411"/>
        <end position="445"/>
    </location>
</feature>
<dbReference type="Gene3D" id="2.130.10.10">
    <property type="entry name" value="YVTN repeat-like/Quinoprotein amine dehydrogenase"/>
    <property type="match status" value="4"/>
</dbReference>
<gene>
    <name evidence="6" type="ORF">Vau01_106850</name>
</gene>
<dbReference type="PROSITE" id="PS00678">
    <property type="entry name" value="WD_REPEATS_1"/>
    <property type="match status" value="4"/>
</dbReference>
<feature type="domain" description="KAP NTPase" evidence="5">
    <location>
        <begin position="944"/>
        <end position="1065"/>
    </location>
</feature>
<evidence type="ECO:0000256" key="2">
    <source>
        <dbReference type="ARBA" id="ARBA00022737"/>
    </source>
</evidence>
<dbReference type="Proteomes" id="UP000612585">
    <property type="component" value="Unassembled WGS sequence"/>
</dbReference>
<dbReference type="InterPro" id="IPR050349">
    <property type="entry name" value="WD_LIS1/nudF_dynein_reg"/>
</dbReference>
<dbReference type="Pfam" id="PF07693">
    <property type="entry name" value="KAP_NTPase"/>
    <property type="match status" value="2"/>
</dbReference>
<dbReference type="SMART" id="SM00320">
    <property type="entry name" value="WD40"/>
    <property type="match status" value="11"/>
</dbReference>
<feature type="repeat" description="WD" evidence="3">
    <location>
        <begin position="129"/>
        <end position="172"/>
    </location>
</feature>
<feature type="repeat" description="WD" evidence="3">
    <location>
        <begin position="1"/>
        <end position="35"/>
    </location>
</feature>
<keyword evidence="2" id="KW-0677">Repeat</keyword>
<feature type="domain" description="KAP NTPase" evidence="5">
    <location>
        <begin position="652"/>
        <end position="790"/>
    </location>
</feature>
<feature type="repeat" description="WD" evidence="3">
    <location>
        <begin position="266"/>
        <end position="310"/>
    </location>
</feature>
<dbReference type="InterPro" id="IPR011646">
    <property type="entry name" value="KAP_P-loop"/>
</dbReference>
<feature type="repeat" description="WD" evidence="3">
    <location>
        <begin position="493"/>
        <end position="527"/>
    </location>
</feature>
<evidence type="ECO:0000313" key="7">
    <source>
        <dbReference type="Proteomes" id="UP000612585"/>
    </source>
</evidence>
<evidence type="ECO:0000313" key="6">
    <source>
        <dbReference type="EMBL" id="GIJ63169.1"/>
    </source>
</evidence>
<keyword evidence="7" id="KW-1185">Reference proteome</keyword>
<dbReference type="InterPro" id="IPR019775">
    <property type="entry name" value="WD40_repeat_CS"/>
</dbReference>
<evidence type="ECO:0000256" key="3">
    <source>
        <dbReference type="PROSITE-ProRule" id="PRU00221"/>
    </source>
</evidence>
<dbReference type="CDD" id="cd00200">
    <property type="entry name" value="WD40"/>
    <property type="match status" value="2"/>
</dbReference>
<dbReference type="SUPFAM" id="SSF101908">
    <property type="entry name" value="Putative isomerase YbhE"/>
    <property type="match status" value="1"/>
</dbReference>
<dbReference type="PROSITE" id="PS50082">
    <property type="entry name" value="WD_REPEATS_2"/>
    <property type="match status" value="10"/>
</dbReference>
<proteinExistence type="predicted"/>
<organism evidence="6 7">
    <name type="scientific">Virgisporangium aurantiacum</name>
    <dbReference type="NCBI Taxonomy" id="175570"/>
    <lineage>
        <taxon>Bacteria</taxon>
        <taxon>Bacillati</taxon>
        <taxon>Actinomycetota</taxon>
        <taxon>Actinomycetes</taxon>
        <taxon>Micromonosporales</taxon>
        <taxon>Micromonosporaceae</taxon>
        <taxon>Virgisporangium</taxon>
    </lineage>
</organism>
<dbReference type="SUPFAM" id="SSF50978">
    <property type="entry name" value="WD40 repeat-like"/>
    <property type="match status" value="2"/>
</dbReference>
<keyword evidence="4" id="KW-1133">Transmembrane helix</keyword>
<dbReference type="EMBL" id="BOPG01000089">
    <property type="protein sequence ID" value="GIJ63169.1"/>
    <property type="molecule type" value="Genomic_DNA"/>
</dbReference>
<protein>
    <recommendedName>
        <fullName evidence="5">KAP NTPase domain-containing protein</fullName>
    </recommendedName>
</protein>
<dbReference type="RefSeq" id="WP_204009241.1">
    <property type="nucleotide sequence ID" value="NZ_BOPG01000089.1"/>
</dbReference>
<keyword evidence="4" id="KW-0472">Membrane</keyword>
<feature type="transmembrane region" description="Helical" evidence="4">
    <location>
        <begin position="828"/>
        <end position="848"/>
    </location>
</feature>
<evidence type="ECO:0000259" key="5">
    <source>
        <dbReference type="Pfam" id="PF07693"/>
    </source>
</evidence>
<dbReference type="InterPro" id="IPR015943">
    <property type="entry name" value="WD40/YVTN_repeat-like_dom_sf"/>
</dbReference>
<reference evidence="6" key="1">
    <citation type="submission" date="2021-01" db="EMBL/GenBank/DDBJ databases">
        <title>Whole genome shotgun sequence of Virgisporangium aurantiacum NBRC 16421.</title>
        <authorList>
            <person name="Komaki H."/>
            <person name="Tamura T."/>
        </authorList>
    </citation>
    <scope>NUCLEOTIDE SEQUENCE</scope>
    <source>
        <strain evidence="6">NBRC 16421</strain>
    </source>
</reference>
<dbReference type="PANTHER" id="PTHR44129">
    <property type="entry name" value="WD REPEAT-CONTAINING PROTEIN POP1"/>
    <property type="match status" value="1"/>
</dbReference>
<dbReference type="InterPro" id="IPR020472">
    <property type="entry name" value="WD40_PAC1"/>
</dbReference>
<feature type="repeat" description="WD" evidence="3">
    <location>
        <begin position="364"/>
        <end position="390"/>
    </location>
</feature>
<feature type="repeat" description="WD" evidence="3">
    <location>
        <begin position="457"/>
        <end position="485"/>
    </location>
</feature>
<dbReference type="InterPro" id="IPR001680">
    <property type="entry name" value="WD40_rpt"/>
</dbReference>
<dbReference type="PRINTS" id="PR00320">
    <property type="entry name" value="GPROTEINBRPT"/>
</dbReference>
<dbReference type="PROSITE" id="PS50294">
    <property type="entry name" value="WD_REPEATS_REGION"/>
    <property type="match status" value="4"/>
</dbReference>
<comment type="caution">
    <text evidence="6">The sequence shown here is derived from an EMBL/GenBank/DDBJ whole genome shotgun (WGS) entry which is preliminary data.</text>
</comment>
<sequence length="1277" mass="136881">MTEVMLSPDRSVIASAGEDGHLGFWDPATGRRARGYGAFRTDPMRALTSLRLPTGEHVLVWGDQRCDLRLWDIESRRFIHEPMRGHQRSVLALASFAASDGQSLLASASGDGTVRVWQPGVAEQIAEMTVGDGRSVSALTSVPTRNGQMLATAGEDGVVRLWSPETGRLIRSLPLRHRGAVYALACVPTSDGGVLASSGEDGLIVTWDLNADQQLQSPMAGHHGAVHALAVITNDPDRGTLASAGQDGTVRFWDVLAGRPASRPPLTGHIGTVFALSALRSREAATILASAGRDGRVRLWDLHSGVSTVDPATGWIWAVAPVAFRDGHLLAVADDDGGIVIRDPLRSAPVHRIETEPGRAVFALTTVAVDDGRSRIAAAGQDGTIRVWELGAGDGPQPAISNGTGAPIYTITTVPMPNGDTVLAAAGRDGRIRLWDPVTGQRVGAPMAGHTMPVRALTTVRLSADEVLLASAGSDGTVRLWDMATLAERVAPLTGHVGSVYALAATTLPDGTPFLASAGQDGSVRRWLDLTTTPRCDVLVQRRSWVLTLAVIPTSDRRTLLSWAGSDGVVGLTDATGPRRSTSLHETPSSVVFCVTPFPVAGRGPLLAFAGSARHVGLLDPTTEFRSVLFPGSADGAADTDQLDRGDLVAALASTISTSRYQPGGVPTDAVGPTVCSVEGAWGSGKTSLLRMVESELRESGHPQPTERRRTPTLTAARADARLGRPQPLKSGVRLITKAMGWVKAAGRRPTVEPQADPPTQRRVTAWFNPWAHQTSEQVWAGLANAILHAAAPVLYPTDRERESYWFSRNARHVDVRALQRLLRRRTISPVFAFAAFALLAPAAARLLDPQIRYPIKAAFIDTKLHGTHVAVILPVVLFLLGLLHWWFRYVTSRASRWLPPELFGGPLSSGGAGTTGWGLPLPVVDPLYQARSGYLYLLQHDIAEVLSDLRTSDVELVVFIDDLDRCGPKTTAEVLEAVNLFLSDQLPHCRFVLGLDPVIVAAHLDCIYRDVTTPTDLLHPEDPSPGWTFLRKLIQLPIALPRPDDETTDGLVDHLLGKEISTTVELEPLRGASATGMPSVEEASVCVASGSEVSVPGDDDPAPVTGVGADFGWSEDEPVAATDDDSLAAIPIVTTAPLERHPEVREFLRRRLGAYAHRSARDIKRLLTVWSFYAQVLDQRFPRSGEAAVDRARHLLLLAEIVTRWPALQRRLHAPIDAGRGLGLLVSAANDDVAWGRAIGQLKLDGRQDSTAVKQLRIALQGDDATHAAALAVHLC</sequence>
<name>A0A8J3ZFG0_9ACTN</name>
<accession>A0A8J3ZFG0</accession>
<feature type="repeat" description="WD" evidence="3">
    <location>
        <begin position="83"/>
        <end position="118"/>
    </location>
</feature>